<evidence type="ECO:0000313" key="10">
    <source>
        <dbReference type="EMBL" id="TCO80359.1"/>
    </source>
</evidence>
<keyword evidence="4" id="KW-1003">Cell membrane</keyword>
<keyword evidence="3 8" id="KW-0813">Transport</keyword>
<evidence type="ECO:0000256" key="8">
    <source>
        <dbReference type="RuleBase" id="RU365088"/>
    </source>
</evidence>
<feature type="transmembrane region" description="Helical" evidence="8">
    <location>
        <begin position="286"/>
        <end position="305"/>
    </location>
</feature>
<evidence type="ECO:0000256" key="2">
    <source>
        <dbReference type="ARBA" id="ARBA00006236"/>
    </source>
</evidence>
<protein>
    <recommendedName>
        <fullName evidence="8">Bcr/CflA family efflux transporter</fullName>
    </recommendedName>
</protein>
<keyword evidence="5 8" id="KW-0812">Transmembrane</keyword>
<feature type="transmembrane region" description="Helical" evidence="8">
    <location>
        <begin position="81"/>
        <end position="100"/>
    </location>
</feature>
<dbReference type="AlphaFoldDB" id="A0A4R2L858"/>
<feature type="transmembrane region" description="Helical" evidence="8">
    <location>
        <begin position="220"/>
        <end position="242"/>
    </location>
</feature>
<dbReference type="PANTHER" id="PTHR43124">
    <property type="entry name" value="PURINE EFFLUX PUMP PBUE"/>
    <property type="match status" value="1"/>
</dbReference>
<evidence type="ECO:0000259" key="9">
    <source>
        <dbReference type="PROSITE" id="PS50850"/>
    </source>
</evidence>
<reference evidence="10 11" key="1">
    <citation type="submission" date="2019-03" db="EMBL/GenBank/DDBJ databases">
        <title>Genomic Encyclopedia of Type Strains, Phase IV (KMG-IV): sequencing the most valuable type-strain genomes for metagenomic binning, comparative biology and taxonomic classification.</title>
        <authorList>
            <person name="Goeker M."/>
        </authorList>
    </citation>
    <scope>NUCLEOTIDE SEQUENCE [LARGE SCALE GENOMIC DNA]</scope>
    <source>
        <strain evidence="10 11">DSM 25287</strain>
    </source>
</reference>
<dbReference type="Proteomes" id="UP000295765">
    <property type="component" value="Unassembled WGS sequence"/>
</dbReference>
<evidence type="ECO:0000256" key="7">
    <source>
        <dbReference type="ARBA" id="ARBA00023136"/>
    </source>
</evidence>
<feature type="transmembrane region" description="Helical" evidence="8">
    <location>
        <begin position="139"/>
        <end position="163"/>
    </location>
</feature>
<feature type="transmembrane region" description="Helical" evidence="8">
    <location>
        <begin position="311"/>
        <end position="334"/>
    </location>
</feature>
<dbReference type="Gene3D" id="1.20.1720.10">
    <property type="entry name" value="Multidrug resistance protein D"/>
    <property type="match status" value="1"/>
</dbReference>
<evidence type="ECO:0000256" key="4">
    <source>
        <dbReference type="ARBA" id="ARBA00022475"/>
    </source>
</evidence>
<dbReference type="OrthoDB" id="9814303at2"/>
<dbReference type="GO" id="GO:1990961">
    <property type="term" value="P:xenobiotic detoxification by transmembrane export across the plasma membrane"/>
    <property type="evidence" value="ECO:0007669"/>
    <property type="project" value="InterPro"/>
</dbReference>
<evidence type="ECO:0000256" key="6">
    <source>
        <dbReference type="ARBA" id="ARBA00022989"/>
    </source>
</evidence>
<gene>
    <name evidence="10" type="ORF">EV699_1143</name>
</gene>
<dbReference type="InterPro" id="IPR004812">
    <property type="entry name" value="Efflux_drug-R_Bcr/CmlA"/>
</dbReference>
<evidence type="ECO:0000256" key="5">
    <source>
        <dbReference type="ARBA" id="ARBA00022692"/>
    </source>
</evidence>
<dbReference type="SUPFAM" id="SSF103473">
    <property type="entry name" value="MFS general substrate transporter"/>
    <property type="match status" value="1"/>
</dbReference>
<keyword evidence="7 8" id="KW-0472">Membrane</keyword>
<feature type="transmembrane region" description="Helical" evidence="8">
    <location>
        <begin position="106"/>
        <end position="127"/>
    </location>
</feature>
<dbReference type="PROSITE" id="PS50850">
    <property type="entry name" value="MFS"/>
    <property type="match status" value="1"/>
</dbReference>
<sequence length="399" mass="41086">MNVSRNERLDPAGRTIVLLGALVAFGPLSIDTYLPSLPAIALALHATEAAVQLTISAFLVGFCSGMLVYGPLSDRYGRRPVLLGGIALYVLATLACALADDVGHLVALRALQAFGGGAAAVLARAIVRDIFPPLRVAPVLSLMQLVTMVAPLLAPILGGYLMLAAGWRAIFFALAAFGAWCFVAVWLRVPETHLPHARTGGGLGHAFRGYAAALRDPATLGYLLSSGACFVGLFAYITASPFVYIHHFGVPPQYYGYLFGLNVVGIIIGSSINARVVGRLGPDRMLRIGTSIAALAGIVLSALAISGRGGLMGVVLPLVFYVGVIGLVAANAVARLFALHPERAGAISALAGAIQFGCGTLGSLVVGHFPDGGPLAMCATIGVGGVGARLALVMALRAR</sequence>
<feature type="transmembrane region" description="Helical" evidence="8">
    <location>
        <begin position="254"/>
        <end position="274"/>
    </location>
</feature>
<keyword evidence="11" id="KW-1185">Reference proteome</keyword>
<dbReference type="NCBIfam" id="TIGR00710">
    <property type="entry name" value="efflux_Bcr_CflA"/>
    <property type="match status" value="1"/>
</dbReference>
<feature type="domain" description="Major facilitator superfamily (MFS) profile" evidence="9">
    <location>
        <begin position="15"/>
        <end position="399"/>
    </location>
</feature>
<feature type="transmembrane region" description="Helical" evidence="8">
    <location>
        <begin position="346"/>
        <end position="367"/>
    </location>
</feature>
<keyword evidence="6 8" id="KW-1133">Transmembrane helix</keyword>
<feature type="transmembrane region" description="Helical" evidence="8">
    <location>
        <begin position="373"/>
        <end position="396"/>
    </location>
</feature>
<name>A0A4R2L858_9GAMM</name>
<accession>A0A4R2L858</accession>
<comment type="similarity">
    <text evidence="2 8">Belongs to the major facilitator superfamily. Bcr/CmlA family.</text>
</comment>
<dbReference type="InterPro" id="IPR036259">
    <property type="entry name" value="MFS_trans_sf"/>
</dbReference>
<proteinExistence type="inferred from homology"/>
<feature type="transmembrane region" description="Helical" evidence="8">
    <location>
        <begin position="50"/>
        <end position="69"/>
    </location>
</feature>
<comment type="caution">
    <text evidence="10">The sequence shown here is derived from an EMBL/GenBank/DDBJ whole genome shotgun (WGS) entry which is preliminary data.</text>
</comment>
<dbReference type="GO" id="GO:0005886">
    <property type="term" value="C:plasma membrane"/>
    <property type="evidence" value="ECO:0007669"/>
    <property type="project" value="UniProtKB-SubCell"/>
</dbReference>
<comment type="subcellular location">
    <subcellularLocation>
        <location evidence="8">Cell inner membrane</location>
        <topology evidence="8">Multi-pass membrane protein</topology>
    </subcellularLocation>
    <subcellularLocation>
        <location evidence="1">Cell membrane</location>
        <topology evidence="1">Multi-pass membrane protein</topology>
    </subcellularLocation>
</comment>
<dbReference type="GO" id="GO:0042910">
    <property type="term" value="F:xenobiotic transmembrane transporter activity"/>
    <property type="evidence" value="ECO:0007669"/>
    <property type="project" value="InterPro"/>
</dbReference>
<dbReference type="CDD" id="cd17320">
    <property type="entry name" value="MFS_MdfA_MDR_like"/>
    <property type="match status" value="1"/>
</dbReference>
<dbReference type="InterPro" id="IPR020846">
    <property type="entry name" value="MFS_dom"/>
</dbReference>
<dbReference type="InterPro" id="IPR050189">
    <property type="entry name" value="MFS_Efflux_Transporters"/>
</dbReference>
<keyword evidence="8" id="KW-0997">Cell inner membrane</keyword>
<feature type="transmembrane region" description="Helical" evidence="8">
    <location>
        <begin position="12"/>
        <end position="30"/>
    </location>
</feature>
<dbReference type="Pfam" id="PF07690">
    <property type="entry name" value="MFS_1"/>
    <property type="match status" value="1"/>
</dbReference>
<evidence type="ECO:0000313" key="11">
    <source>
        <dbReference type="Proteomes" id="UP000295765"/>
    </source>
</evidence>
<dbReference type="InterPro" id="IPR011701">
    <property type="entry name" value="MFS"/>
</dbReference>
<evidence type="ECO:0000256" key="3">
    <source>
        <dbReference type="ARBA" id="ARBA00022448"/>
    </source>
</evidence>
<feature type="transmembrane region" description="Helical" evidence="8">
    <location>
        <begin position="169"/>
        <end position="189"/>
    </location>
</feature>
<evidence type="ECO:0000256" key="1">
    <source>
        <dbReference type="ARBA" id="ARBA00004651"/>
    </source>
</evidence>
<dbReference type="NCBIfam" id="NF008314">
    <property type="entry name" value="PRK11102.1"/>
    <property type="match status" value="1"/>
</dbReference>
<dbReference type="RefSeq" id="WP_132543399.1">
    <property type="nucleotide sequence ID" value="NZ_SLWY01000014.1"/>
</dbReference>
<organism evidence="10 11">
    <name type="scientific">Plasticicumulans lactativorans</name>
    <dbReference type="NCBI Taxonomy" id="1133106"/>
    <lineage>
        <taxon>Bacteria</taxon>
        <taxon>Pseudomonadati</taxon>
        <taxon>Pseudomonadota</taxon>
        <taxon>Gammaproteobacteria</taxon>
        <taxon>Candidatus Competibacteraceae</taxon>
        <taxon>Plasticicumulans</taxon>
    </lineage>
</organism>
<dbReference type="FunFam" id="1.20.1720.10:FF:000005">
    <property type="entry name" value="Bcr/CflA family efflux transporter"/>
    <property type="match status" value="1"/>
</dbReference>
<dbReference type="PANTHER" id="PTHR43124:SF3">
    <property type="entry name" value="CHLORAMPHENICOL EFFLUX PUMP RV0191"/>
    <property type="match status" value="1"/>
</dbReference>
<dbReference type="EMBL" id="SLWY01000014">
    <property type="protein sequence ID" value="TCO80359.1"/>
    <property type="molecule type" value="Genomic_DNA"/>
</dbReference>